<evidence type="ECO:0000256" key="10">
    <source>
        <dbReference type="ARBA" id="ARBA00022833"/>
    </source>
</evidence>
<dbReference type="InterPro" id="IPR012677">
    <property type="entry name" value="Nucleotide-bd_a/b_plait_sf"/>
</dbReference>
<evidence type="ECO:0000256" key="14">
    <source>
        <dbReference type="ARBA" id="ARBA00030793"/>
    </source>
</evidence>
<proteinExistence type="inferred from homology"/>
<dbReference type="KEGG" id="phu:Phum_PHUM268310"/>
<evidence type="ECO:0000313" key="22">
    <source>
        <dbReference type="Proteomes" id="UP000009046"/>
    </source>
</evidence>
<dbReference type="SUPFAM" id="SSF54928">
    <property type="entry name" value="RNA-binding domain, RBD"/>
    <property type="match status" value="1"/>
</dbReference>
<dbReference type="Pfam" id="PF00076">
    <property type="entry name" value="RRM_1"/>
    <property type="match status" value="1"/>
</dbReference>
<evidence type="ECO:0000313" key="21">
    <source>
        <dbReference type="EnsemblMetazoa" id="PHUM268310-PA"/>
    </source>
</evidence>
<dbReference type="GO" id="GO:0071007">
    <property type="term" value="C:U2-type catalytic step 2 spliceosome"/>
    <property type="evidence" value="ECO:0007669"/>
    <property type="project" value="TreeGrafter"/>
</dbReference>
<feature type="region of interest" description="Disordered" evidence="17">
    <location>
        <begin position="305"/>
        <end position="325"/>
    </location>
</feature>
<dbReference type="InParanoid" id="E0VKP2"/>
<dbReference type="PANTHER" id="PTHR14089">
    <property type="entry name" value="PRE-MRNA-SPLICING FACTOR RBM22"/>
    <property type="match status" value="1"/>
</dbReference>
<evidence type="ECO:0000259" key="19">
    <source>
        <dbReference type="PROSITE" id="PS50103"/>
    </source>
</evidence>
<dbReference type="InterPro" id="IPR000504">
    <property type="entry name" value="RRM_dom"/>
</dbReference>
<dbReference type="RefSeq" id="XP_002426686.1">
    <property type="nucleotide sequence ID" value="XM_002426641.1"/>
</dbReference>
<keyword evidence="11 15" id="KW-0694">RNA-binding</keyword>
<evidence type="ECO:0000256" key="2">
    <source>
        <dbReference type="ARBA" id="ARBA00004496"/>
    </source>
</evidence>
<dbReference type="OrthoDB" id="10259600at2759"/>
<dbReference type="EMBL" id="DS235250">
    <property type="protein sequence ID" value="EEB13948.1"/>
    <property type="molecule type" value="Genomic_DNA"/>
</dbReference>
<keyword evidence="8" id="KW-0747">Spliceosome</keyword>
<evidence type="ECO:0000256" key="9">
    <source>
        <dbReference type="ARBA" id="ARBA00022771"/>
    </source>
</evidence>
<evidence type="ECO:0000256" key="3">
    <source>
        <dbReference type="ARBA" id="ARBA00007781"/>
    </source>
</evidence>
<dbReference type="InterPro" id="IPR036855">
    <property type="entry name" value="Znf_CCCH_sf"/>
</dbReference>
<dbReference type="Gene3D" id="4.10.1000.10">
    <property type="entry name" value="Zinc finger, CCCH-type"/>
    <property type="match status" value="1"/>
</dbReference>
<dbReference type="GO" id="GO:0005737">
    <property type="term" value="C:cytoplasm"/>
    <property type="evidence" value="ECO:0007669"/>
    <property type="project" value="UniProtKB-SubCell"/>
</dbReference>
<accession>E0VKP2</accession>
<keyword evidence="12" id="KW-0508">mRNA splicing</keyword>
<dbReference type="CDD" id="cd12224">
    <property type="entry name" value="RRM_RBM22"/>
    <property type="match status" value="1"/>
</dbReference>
<dbReference type="InterPro" id="IPR057674">
    <property type="entry name" value="Znf-CCCH_RBM22"/>
</dbReference>
<dbReference type="Pfam" id="PF25584">
    <property type="entry name" value="zf-CCCH_RBM22"/>
    <property type="match status" value="1"/>
</dbReference>
<evidence type="ECO:0000256" key="16">
    <source>
        <dbReference type="PROSITE-ProRule" id="PRU00723"/>
    </source>
</evidence>
<organism>
    <name type="scientific">Pediculus humanus subsp. corporis</name>
    <name type="common">Body louse</name>
    <dbReference type="NCBI Taxonomy" id="121224"/>
    <lineage>
        <taxon>Eukaryota</taxon>
        <taxon>Metazoa</taxon>
        <taxon>Ecdysozoa</taxon>
        <taxon>Arthropoda</taxon>
        <taxon>Hexapoda</taxon>
        <taxon>Insecta</taxon>
        <taxon>Pterygota</taxon>
        <taxon>Neoptera</taxon>
        <taxon>Paraneoptera</taxon>
        <taxon>Psocodea</taxon>
        <taxon>Troctomorpha</taxon>
        <taxon>Phthiraptera</taxon>
        <taxon>Anoplura</taxon>
        <taxon>Pediculidae</taxon>
        <taxon>Pediculus</taxon>
    </lineage>
</organism>
<evidence type="ECO:0000256" key="5">
    <source>
        <dbReference type="ARBA" id="ARBA00022490"/>
    </source>
</evidence>
<keyword evidence="7 16" id="KW-0479">Metal-binding</keyword>
<dbReference type="GO" id="GO:0008270">
    <property type="term" value="F:zinc ion binding"/>
    <property type="evidence" value="ECO:0007669"/>
    <property type="project" value="UniProtKB-KW"/>
</dbReference>
<dbReference type="InterPro" id="IPR048995">
    <property type="entry name" value="STL11/RBM22-like_N"/>
</dbReference>
<dbReference type="FunFam" id="4.10.1000.10:FF:000006">
    <property type="entry name" value="Putative pre-mrna-splicing factor rbm22"/>
    <property type="match status" value="1"/>
</dbReference>
<dbReference type="GO" id="GO:0017070">
    <property type="term" value="F:U6 snRNA binding"/>
    <property type="evidence" value="ECO:0007669"/>
    <property type="project" value="TreeGrafter"/>
</dbReference>
<dbReference type="OMA" id="CPLRVQW"/>
<dbReference type="FunCoup" id="E0VKP2">
    <property type="interactions" value="2088"/>
</dbReference>
<dbReference type="Gene3D" id="3.30.70.330">
    <property type="match status" value="1"/>
</dbReference>
<feature type="domain" description="RRM" evidence="18">
    <location>
        <begin position="232"/>
        <end position="305"/>
    </location>
</feature>
<dbReference type="Pfam" id="PF21369">
    <property type="entry name" value="STL11_N"/>
    <property type="match status" value="1"/>
</dbReference>
<evidence type="ECO:0000256" key="11">
    <source>
        <dbReference type="ARBA" id="ARBA00022884"/>
    </source>
</evidence>
<dbReference type="STRING" id="121224.E0VKP2"/>
<dbReference type="AlphaFoldDB" id="E0VKP2"/>
<evidence type="ECO:0000256" key="6">
    <source>
        <dbReference type="ARBA" id="ARBA00022664"/>
    </source>
</evidence>
<dbReference type="VEuPathDB" id="VectorBase:PHUM268310"/>
<name>E0VKP2_PEDHC</name>
<dbReference type="GO" id="GO:0036002">
    <property type="term" value="F:pre-mRNA binding"/>
    <property type="evidence" value="ECO:0007669"/>
    <property type="project" value="TreeGrafter"/>
</dbReference>
<dbReference type="PROSITE" id="PS50102">
    <property type="entry name" value="RRM"/>
    <property type="match status" value="1"/>
</dbReference>
<comment type="subcellular location">
    <subcellularLocation>
        <location evidence="2">Cytoplasm</location>
    </subcellularLocation>
    <subcellularLocation>
        <location evidence="1">Nucleus</location>
    </subcellularLocation>
</comment>
<dbReference type="GO" id="GO:0071006">
    <property type="term" value="C:U2-type catalytic step 1 spliceosome"/>
    <property type="evidence" value="ECO:0007669"/>
    <property type="project" value="TreeGrafter"/>
</dbReference>
<keyword evidence="5" id="KW-0963">Cytoplasm</keyword>
<keyword evidence="9 16" id="KW-0863">Zinc-finger</keyword>
<dbReference type="Proteomes" id="UP000009046">
    <property type="component" value="Unassembled WGS sequence"/>
</dbReference>
<evidence type="ECO:0000256" key="1">
    <source>
        <dbReference type="ARBA" id="ARBA00004123"/>
    </source>
</evidence>
<dbReference type="SMART" id="SM00360">
    <property type="entry name" value="RRM"/>
    <property type="match status" value="1"/>
</dbReference>
<dbReference type="GO" id="GO:0008380">
    <property type="term" value="P:RNA splicing"/>
    <property type="evidence" value="ECO:0007669"/>
    <property type="project" value="UniProtKB-KW"/>
</dbReference>
<dbReference type="GeneID" id="8235569"/>
<feature type="region of interest" description="Disordered" evidence="17">
    <location>
        <begin position="396"/>
        <end position="457"/>
    </location>
</feature>
<dbReference type="SMART" id="SM00356">
    <property type="entry name" value="ZnF_C3H1"/>
    <property type="match status" value="1"/>
</dbReference>
<reference evidence="21" key="3">
    <citation type="submission" date="2020-05" db="UniProtKB">
        <authorList>
            <consortium name="EnsemblMetazoa"/>
        </authorList>
    </citation>
    <scope>IDENTIFICATION</scope>
    <source>
        <strain evidence="21">USDA</strain>
    </source>
</reference>
<dbReference type="PROSITE" id="PS50103">
    <property type="entry name" value="ZF_C3H1"/>
    <property type="match status" value="1"/>
</dbReference>
<evidence type="ECO:0000259" key="18">
    <source>
        <dbReference type="PROSITE" id="PS50102"/>
    </source>
</evidence>
<dbReference type="HOGENOM" id="CLU_027112_3_0_1"/>
<dbReference type="EnsemblMetazoa" id="PHUM268310-RA">
    <property type="protein sequence ID" value="PHUM268310-PA"/>
    <property type="gene ID" value="PHUM268310"/>
</dbReference>
<dbReference type="InterPro" id="IPR035979">
    <property type="entry name" value="RBD_domain_sf"/>
</dbReference>
<dbReference type="CTD" id="8235569"/>
<gene>
    <name evidence="21" type="primary">8235569</name>
    <name evidence="20" type="ORF">Phum_PHUM268310</name>
</gene>
<feature type="domain" description="C3H1-type" evidence="19">
    <location>
        <begin position="159"/>
        <end position="186"/>
    </location>
</feature>
<keyword evidence="6" id="KW-0507">mRNA processing</keyword>
<sequence length="457" mass="51218">MATSKTSNTYNRQNWEDAEFPILCQTCLGDNPYIRMTKEKYGKECKICSRPFTVFRWNPGAKMRFKKTEVCQTCSRMKNVCQTCLLDLEYGLPIQVRDAALKIKDDIPRSEINKEYYVQNIDRELGKIDATSPTGAVGKSQAASDLLLKLARTSPYYKRNRPHICSFWVKGECKRGEECPYRHEKPTDPDDPLADQNIKDRYYGVNDPVAEKLMRRAETMPKLELPEDKSVTTLYVGNVSDRITEKELQDHFYQYGEIRSITVLAKQQCAFIQFTTRAAAESAAERTFNKLILCGRRMTIRWGRSQGRQKTSLEEGEIDLEPVPGLPGALPLPPDEVTGSFSSPSQNIPFPPGMPPSFILPPPMARPPPGIRPPAPPLFFFPSHLRPPLVPPPGVQPAHFPQRPPPTYSSATATVPIMSRAPADPGAPGTVPAATIHYPSQDPARLGTTKKAWSNEE</sequence>
<keyword evidence="13" id="KW-0539">Nucleus</keyword>
<evidence type="ECO:0000256" key="15">
    <source>
        <dbReference type="PROSITE-ProRule" id="PRU00176"/>
    </source>
</evidence>
<keyword evidence="22" id="KW-1185">Reference proteome</keyword>
<keyword evidence="10 16" id="KW-0862">Zinc</keyword>
<dbReference type="InterPro" id="IPR000571">
    <property type="entry name" value="Znf_CCCH"/>
</dbReference>
<evidence type="ECO:0000256" key="17">
    <source>
        <dbReference type="SAM" id="MobiDB-lite"/>
    </source>
</evidence>
<dbReference type="FunFam" id="3.30.70.330:FF:000137">
    <property type="entry name" value="pre-mRNA-splicing factor RBM22"/>
    <property type="match status" value="1"/>
</dbReference>
<protein>
    <recommendedName>
        <fullName evidence="4">Pre-mRNA-splicing factor RBM22</fullName>
    </recommendedName>
    <alternativeName>
        <fullName evidence="14">RNA-binding motif protein 22</fullName>
    </alternativeName>
</protein>
<evidence type="ECO:0000313" key="20">
    <source>
        <dbReference type="EMBL" id="EEB13948.1"/>
    </source>
</evidence>
<evidence type="ECO:0000256" key="13">
    <source>
        <dbReference type="ARBA" id="ARBA00023242"/>
    </source>
</evidence>
<dbReference type="EMBL" id="AAZO01003103">
    <property type="status" value="NOT_ANNOTATED_CDS"/>
    <property type="molecule type" value="Genomic_DNA"/>
</dbReference>
<evidence type="ECO:0000256" key="12">
    <source>
        <dbReference type="ARBA" id="ARBA00023187"/>
    </source>
</evidence>
<reference evidence="20" key="1">
    <citation type="submission" date="2007-04" db="EMBL/GenBank/DDBJ databases">
        <title>Annotation of Pediculus humanus corporis strain USDA.</title>
        <authorList>
            <person name="Kirkness E."/>
            <person name="Hannick L."/>
            <person name="Hass B."/>
            <person name="Bruggner R."/>
            <person name="Lawson D."/>
            <person name="Bidwell S."/>
            <person name="Joardar V."/>
            <person name="Caler E."/>
            <person name="Walenz B."/>
            <person name="Inman J."/>
            <person name="Schobel S."/>
            <person name="Galinsky K."/>
            <person name="Amedeo P."/>
            <person name="Strausberg R."/>
        </authorList>
    </citation>
    <scope>NUCLEOTIDE SEQUENCE</scope>
    <source>
        <strain evidence="20">USDA</strain>
    </source>
</reference>
<evidence type="ECO:0000256" key="7">
    <source>
        <dbReference type="ARBA" id="ARBA00022723"/>
    </source>
</evidence>
<dbReference type="GO" id="GO:0000974">
    <property type="term" value="C:Prp19 complex"/>
    <property type="evidence" value="ECO:0007669"/>
    <property type="project" value="TreeGrafter"/>
</dbReference>
<evidence type="ECO:0000256" key="4">
    <source>
        <dbReference type="ARBA" id="ARBA00020031"/>
    </source>
</evidence>
<dbReference type="eggNOG" id="KOG0153">
    <property type="taxonomic scope" value="Eukaryota"/>
</dbReference>
<dbReference type="GO" id="GO:0006397">
    <property type="term" value="P:mRNA processing"/>
    <property type="evidence" value="ECO:0007669"/>
    <property type="project" value="UniProtKB-KW"/>
</dbReference>
<evidence type="ECO:0000256" key="8">
    <source>
        <dbReference type="ARBA" id="ARBA00022728"/>
    </source>
</evidence>
<reference evidence="20" key="2">
    <citation type="submission" date="2007-04" db="EMBL/GenBank/DDBJ databases">
        <title>The genome of the human body louse.</title>
        <authorList>
            <consortium name="The Human Body Louse Genome Consortium"/>
            <person name="Kirkness E."/>
            <person name="Walenz B."/>
            <person name="Hass B."/>
            <person name="Bruggner R."/>
            <person name="Strausberg R."/>
        </authorList>
    </citation>
    <scope>NUCLEOTIDE SEQUENCE</scope>
    <source>
        <strain evidence="20">USDA</strain>
    </source>
</reference>
<dbReference type="SUPFAM" id="SSF90229">
    <property type="entry name" value="CCCH zinc finger"/>
    <property type="match status" value="1"/>
</dbReference>
<dbReference type="PANTHER" id="PTHR14089:SF6">
    <property type="entry name" value="PRE-MRNA-SPLICING FACTOR RBM22"/>
    <property type="match status" value="1"/>
</dbReference>
<feature type="zinc finger region" description="C3H1-type" evidence="16">
    <location>
        <begin position="159"/>
        <end position="186"/>
    </location>
</feature>
<dbReference type="InterPro" id="IPR039171">
    <property type="entry name" value="Cwc2/Slt11"/>
</dbReference>
<comment type="similarity">
    <text evidence="3">Belongs to the SLT11 family.</text>
</comment>